<reference evidence="1" key="1">
    <citation type="submission" date="2022-12" db="EMBL/GenBank/DDBJ databases">
        <title>Draft genome assemblies for two species of Escallonia (Escalloniales).</title>
        <authorList>
            <person name="Chanderbali A."/>
            <person name="Dervinis C."/>
            <person name="Anghel I."/>
            <person name="Soltis D."/>
            <person name="Soltis P."/>
            <person name="Zapata F."/>
        </authorList>
    </citation>
    <scope>NUCLEOTIDE SEQUENCE</scope>
    <source>
        <strain evidence="1">UCBG92.1500</strain>
        <tissue evidence="1">Leaf</tissue>
    </source>
</reference>
<dbReference type="EMBL" id="JAVXUO010002591">
    <property type="protein sequence ID" value="KAK2971296.1"/>
    <property type="molecule type" value="Genomic_DNA"/>
</dbReference>
<organism evidence="1 2">
    <name type="scientific">Escallonia rubra</name>
    <dbReference type="NCBI Taxonomy" id="112253"/>
    <lineage>
        <taxon>Eukaryota</taxon>
        <taxon>Viridiplantae</taxon>
        <taxon>Streptophyta</taxon>
        <taxon>Embryophyta</taxon>
        <taxon>Tracheophyta</taxon>
        <taxon>Spermatophyta</taxon>
        <taxon>Magnoliopsida</taxon>
        <taxon>eudicotyledons</taxon>
        <taxon>Gunneridae</taxon>
        <taxon>Pentapetalae</taxon>
        <taxon>asterids</taxon>
        <taxon>campanulids</taxon>
        <taxon>Escalloniales</taxon>
        <taxon>Escalloniaceae</taxon>
        <taxon>Escallonia</taxon>
    </lineage>
</organism>
<feature type="non-terminal residue" evidence="1">
    <location>
        <position position="1"/>
    </location>
</feature>
<gene>
    <name evidence="1" type="ORF">RJ640_001322</name>
</gene>
<name>A0AA88U798_9ASTE</name>
<keyword evidence="2" id="KW-1185">Reference proteome</keyword>
<proteinExistence type="predicted"/>
<evidence type="ECO:0000313" key="2">
    <source>
        <dbReference type="Proteomes" id="UP001187471"/>
    </source>
</evidence>
<dbReference type="AlphaFoldDB" id="A0AA88U798"/>
<evidence type="ECO:0000313" key="1">
    <source>
        <dbReference type="EMBL" id="KAK2971296.1"/>
    </source>
</evidence>
<protein>
    <submittedName>
        <fullName evidence="1">Uncharacterized protein</fullName>
    </submittedName>
</protein>
<dbReference type="Proteomes" id="UP001187471">
    <property type="component" value="Unassembled WGS sequence"/>
</dbReference>
<accession>A0AA88U798</accession>
<sequence length="69" mass="7950">MSPADTYNSEEYTFPHFHPGTFLISHLSKNPIIGSFFIESYRCSSNDGIYILFTESHEILPNPIYGIYE</sequence>
<comment type="caution">
    <text evidence="1">The sequence shown here is derived from an EMBL/GenBank/DDBJ whole genome shotgun (WGS) entry which is preliminary data.</text>
</comment>